<dbReference type="PANTHER" id="PTHR40036:SF1">
    <property type="entry name" value="MACROCIN O-METHYLTRANSFERASE"/>
    <property type="match status" value="1"/>
</dbReference>
<dbReference type="Proteomes" id="UP000269849">
    <property type="component" value="Segment"/>
</dbReference>
<proteinExistence type="predicted"/>
<organism evidence="1 2">
    <name type="scientific">Mycobacterium phage Beelzebub</name>
    <dbReference type="NCBI Taxonomy" id="2488783"/>
    <lineage>
        <taxon>Viruses</taxon>
        <taxon>Duplodnaviria</taxon>
        <taxon>Heunggongvirae</taxon>
        <taxon>Uroviricota</taxon>
        <taxon>Caudoviricetes</taxon>
        <taxon>Marvinvirus</taxon>
        <taxon>Marvinvirus marvin</taxon>
    </lineage>
</organism>
<accession>A0A3G8FEV9</accession>
<protein>
    <submittedName>
        <fullName evidence="1">O-methyltransferase</fullName>
    </submittedName>
</protein>
<gene>
    <name evidence="1" type="primary">89</name>
    <name evidence="1" type="ORF">SEA_BEELZEBUB_89</name>
</gene>
<dbReference type="Pfam" id="PF05711">
    <property type="entry name" value="TylF"/>
    <property type="match status" value="1"/>
</dbReference>
<sequence length="192" mass="22178">MTFDLGPYFCANPHHALLHEVLTNHLPEDRNGVALEFGVGDGNSLRCIARYRPVIGFDSFKGLPEDWRPGFRRGMFKQDFKEILARTPEDCILVPGLFQDTLPDWRQSLESAIPIHLVHIDCDLYSSTKTVFEHLPWDKLIRDKAALIFDEFHGYPGAENDEQRAWREFVESSDIDYDVIGHGHEQWAVRLK</sequence>
<dbReference type="Gene3D" id="3.40.50.150">
    <property type="entry name" value="Vaccinia Virus protein VP39"/>
    <property type="match status" value="1"/>
</dbReference>
<dbReference type="PANTHER" id="PTHR40036">
    <property type="entry name" value="MACROCIN O-METHYLTRANSFERASE"/>
    <property type="match status" value="1"/>
</dbReference>
<dbReference type="SUPFAM" id="SSF53335">
    <property type="entry name" value="S-adenosyl-L-methionine-dependent methyltransferases"/>
    <property type="match status" value="1"/>
</dbReference>
<dbReference type="InterPro" id="IPR008884">
    <property type="entry name" value="TylF_MeTrfase"/>
</dbReference>
<evidence type="ECO:0000313" key="2">
    <source>
        <dbReference type="Proteomes" id="UP000269849"/>
    </source>
</evidence>
<evidence type="ECO:0000313" key="1">
    <source>
        <dbReference type="EMBL" id="AZF93348.1"/>
    </source>
</evidence>
<dbReference type="EMBL" id="MK061407">
    <property type="protein sequence ID" value="AZF93348.1"/>
    <property type="molecule type" value="Genomic_DNA"/>
</dbReference>
<dbReference type="InterPro" id="IPR029063">
    <property type="entry name" value="SAM-dependent_MTases_sf"/>
</dbReference>
<name>A0A3G8FEV9_9CAUD</name>
<reference evidence="1 2" key="1">
    <citation type="submission" date="2018-10" db="EMBL/GenBank/DDBJ databases">
        <authorList>
            <person name="Sevcik K."/>
            <person name="Aulner M.R."/>
            <person name="Preston P.A."/>
            <person name="Tolsma S."/>
            <person name="Garlena R.A."/>
            <person name="Russell D.A."/>
            <person name="Pope W.H."/>
            <person name="Jacobs-Sera D."/>
            <person name="Hatfull G.F."/>
        </authorList>
    </citation>
    <scope>NUCLEOTIDE SEQUENCE [LARGE SCALE GENOMIC DNA]</scope>
</reference>